<protein>
    <submittedName>
        <fullName evidence="1">Uncharacterized protein</fullName>
    </submittedName>
</protein>
<dbReference type="AlphaFoldDB" id="A0A0C3QVF6"/>
<dbReference type="HOGENOM" id="CLU_659207_0_0_1"/>
<reference evidence="1 2" key="1">
    <citation type="submission" date="2014-04" db="EMBL/GenBank/DDBJ databases">
        <authorList>
            <consortium name="DOE Joint Genome Institute"/>
            <person name="Kuo A."/>
            <person name="Girlanda M."/>
            <person name="Perotto S."/>
            <person name="Kohler A."/>
            <person name="Nagy L.G."/>
            <person name="Floudas D."/>
            <person name="Copeland A."/>
            <person name="Barry K.W."/>
            <person name="Cichocki N."/>
            <person name="Veneault-Fourrey C."/>
            <person name="LaButti K."/>
            <person name="Lindquist E.A."/>
            <person name="Lipzen A."/>
            <person name="Lundell T."/>
            <person name="Morin E."/>
            <person name="Murat C."/>
            <person name="Sun H."/>
            <person name="Tunlid A."/>
            <person name="Henrissat B."/>
            <person name="Grigoriev I.V."/>
            <person name="Hibbett D.S."/>
            <person name="Martin F."/>
            <person name="Nordberg H.P."/>
            <person name="Cantor M.N."/>
            <person name="Hua S.X."/>
        </authorList>
    </citation>
    <scope>NUCLEOTIDE SEQUENCE [LARGE SCALE GENOMIC DNA]</scope>
    <source>
        <strain evidence="1 2">MUT 4182</strain>
    </source>
</reference>
<name>A0A0C3QVF6_9AGAM</name>
<gene>
    <name evidence="1" type="ORF">M407DRAFT_18388</name>
</gene>
<proteinExistence type="predicted"/>
<evidence type="ECO:0000313" key="1">
    <source>
        <dbReference type="EMBL" id="KIO32624.1"/>
    </source>
</evidence>
<dbReference type="EMBL" id="KN822953">
    <property type="protein sequence ID" value="KIO32624.1"/>
    <property type="molecule type" value="Genomic_DNA"/>
</dbReference>
<dbReference type="OrthoDB" id="3193353at2759"/>
<dbReference type="Proteomes" id="UP000054248">
    <property type="component" value="Unassembled WGS sequence"/>
</dbReference>
<reference evidence="2" key="2">
    <citation type="submission" date="2015-01" db="EMBL/GenBank/DDBJ databases">
        <title>Evolutionary Origins and Diversification of the Mycorrhizal Mutualists.</title>
        <authorList>
            <consortium name="DOE Joint Genome Institute"/>
            <consortium name="Mycorrhizal Genomics Consortium"/>
            <person name="Kohler A."/>
            <person name="Kuo A."/>
            <person name="Nagy L.G."/>
            <person name="Floudas D."/>
            <person name="Copeland A."/>
            <person name="Barry K.W."/>
            <person name="Cichocki N."/>
            <person name="Veneault-Fourrey C."/>
            <person name="LaButti K."/>
            <person name="Lindquist E.A."/>
            <person name="Lipzen A."/>
            <person name="Lundell T."/>
            <person name="Morin E."/>
            <person name="Murat C."/>
            <person name="Riley R."/>
            <person name="Ohm R."/>
            <person name="Sun H."/>
            <person name="Tunlid A."/>
            <person name="Henrissat B."/>
            <person name="Grigoriev I.V."/>
            <person name="Hibbett D.S."/>
            <person name="Martin F."/>
        </authorList>
    </citation>
    <scope>NUCLEOTIDE SEQUENCE [LARGE SCALE GENOMIC DNA]</scope>
    <source>
        <strain evidence="2">MUT 4182</strain>
    </source>
</reference>
<sequence length="417" mass="47397">MDEFTRYNVELSFGSHAFECQRTLDICIRDDIVFVARHRNMELYMSSDIRRALEMGSTTARAVSPFQSFSYPGDLLLHSPQFHSATPVYFDVPEGSVALAHFSDDQWQAIVVSLQLHSPNPKHRDYKIENVYSIGSAVGTIYGMRTGGNGYRCTALCTHRLTLHYGKPWDVEKTPSNGKGFPERGPDRSHTLVAWELPDFGVDLPRPDCVAIDEAVGICVAAMGSGRIWIGDAVPRTEPKTFDLVPLPGRMPHPDPRWPLLPPSYFWDTFYPGALSQSDPIGEVIAGWSTAVDHYWPWRNNPKAYGGILWFVEHFMGIPGPARSCLFLSKALFKPPGDLPSLEEFLDVNGRIFRISTDVEWVTVRRLVDGTTIEDVIARLKDVRLREAIVNDQEWMSDYMAIYQHMNWYDRFRHPKS</sequence>
<organism evidence="1 2">
    <name type="scientific">Tulasnella calospora MUT 4182</name>
    <dbReference type="NCBI Taxonomy" id="1051891"/>
    <lineage>
        <taxon>Eukaryota</taxon>
        <taxon>Fungi</taxon>
        <taxon>Dikarya</taxon>
        <taxon>Basidiomycota</taxon>
        <taxon>Agaricomycotina</taxon>
        <taxon>Agaricomycetes</taxon>
        <taxon>Cantharellales</taxon>
        <taxon>Tulasnellaceae</taxon>
        <taxon>Tulasnella</taxon>
    </lineage>
</organism>
<evidence type="ECO:0000313" key="2">
    <source>
        <dbReference type="Proteomes" id="UP000054248"/>
    </source>
</evidence>
<keyword evidence="2" id="KW-1185">Reference proteome</keyword>
<accession>A0A0C3QVF6</accession>